<name>A0A0A8YK38_ARUDO</name>
<organism evidence="1">
    <name type="scientific">Arundo donax</name>
    <name type="common">Giant reed</name>
    <name type="synonym">Donax arundinaceus</name>
    <dbReference type="NCBI Taxonomy" id="35708"/>
    <lineage>
        <taxon>Eukaryota</taxon>
        <taxon>Viridiplantae</taxon>
        <taxon>Streptophyta</taxon>
        <taxon>Embryophyta</taxon>
        <taxon>Tracheophyta</taxon>
        <taxon>Spermatophyta</taxon>
        <taxon>Magnoliopsida</taxon>
        <taxon>Liliopsida</taxon>
        <taxon>Poales</taxon>
        <taxon>Poaceae</taxon>
        <taxon>PACMAD clade</taxon>
        <taxon>Arundinoideae</taxon>
        <taxon>Arundineae</taxon>
        <taxon>Arundo</taxon>
    </lineage>
</organism>
<proteinExistence type="predicted"/>
<sequence length="17" mass="1991">MLTFSPKLVDLYMWSCG</sequence>
<dbReference type="AlphaFoldDB" id="A0A0A8YK38"/>
<reference evidence="1" key="1">
    <citation type="submission" date="2014-09" db="EMBL/GenBank/DDBJ databases">
        <authorList>
            <person name="Magalhaes I.L.F."/>
            <person name="Oliveira U."/>
            <person name="Santos F.R."/>
            <person name="Vidigal T.H.D.A."/>
            <person name="Brescovit A.D."/>
            <person name="Santos A.J."/>
        </authorList>
    </citation>
    <scope>NUCLEOTIDE SEQUENCE</scope>
    <source>
        <tissue evidence="1">Shoot tissue taken approximately 20 cm above the soil surface</tissue>
    </source>
</reference>
<dbReference type="EMBL" id="GBRH01270891">
    <property type="protein sequence ID" value="JAD27004.1"/>
    <property type="molecule type" value="Transcribed_RNA"/>
</dbReference>
<protein>
    <submittedName>
        <fullName evidence="1">Uncharacterized protein</fullName>
    </submittedName>
</protein>
<accession>A0A0A8YK38</accession>
<evidence type="ECO:0000313" key="1">
    <source>
        <dbReference type="EMBL" id="JAD27004.1"/>
    </source>
</evidence>
<reference evidence="1" key="2">
    <citation type="journal article" date="2015" name="Data Brief">
        <title>Shoot transcriptome of the giant reed, Arundo donax.</title>
        <authorList>
            <person name="Barrero R.A."/>
            <person name="Guerrero F.D."/>
            <person name="Moolhuijzen P."/>
            <person name="Goolsby J.A."/>
            <person name="Tidwell J."/>
            <person name="Bellgard S.E."/>
            <person name="Bellgard M.I."/>
        </authorList>
    </citation>
    <scope>NUCLEOTIDE SEQUENCE</scope>
    <source>
        <tissue evidence="1">Shoot tissue taken approximately 20 cm above the soil surface</tissue>
    </source>
</reference>